<dbReference type="RefSeq" id="WP_114045642.1">
    <property type="nucleotide sequence ID" value="NZ_CP025198.1"/>
</dbReference>
<dbReference type="PANTHER" id="PTHR10000">
    <property type="entry name" value="PHOSPHOSERINE PHOSPHATASE"/>
    <property type="match status" value="1"/>
</dbReference>
<dbReference type="PROSITE" id="PS01228">
    <property type="entry name" value="COF_1"/>
    <property type="match status" value="1"/>
</dbReference>
<dbReference type="GO" id="GO:0050308">
    <property type="term" value="F:sugar-phosphatase activity"/>
    <property type="evidence" value="ECO:0007669"/>
    <property type="project" value="UniProtKB-EC"/>
</dbReference>
<reference evidence="1 2" key="1">
    <citation type="submission" date="2017-12" db="EMBL/GenBank/DDBJ databases">
        <title>The whole genome sequence of the Acidipropionibacterium virtanenii sp. nov. type strain JS278.</title>
        <authorList>
            <person name="Laine P."/>
            <person name="Deptula P."/>
            <person name="Varmanen P."/>
            <person name="Auvinen P."/>
        </authorList>
    </citation>
    <scope>NUCLEOTIDE SEQUENCE [LARGE SCALE GENOMIC DNA]</scope>
    <source>
        <strain evidence="1 2">JS278</strain>
    </source>
</reference>
<dbReference type="PANTHER" id="PTHR10000:SF8">
    <property type="entry name" value="HAD SUPERFAMILY HYDROLASE-LIKE, TYPE 3"/>
    <property type="match status" value="1"/>
</dbReference>
<keyword evidence="2" id="KW-1185">Reference proteome</keyword>
<evidence type="ECO:0000313" key="2">
    <source>
        <dbReference type="Proteomes" id="UP000251995"/>
    </source>
</evidence>
<dbReference type="EMBL" id="CP025198">
    <property type="protein sequence ID" value="AXE39825.1"/>
    <property type="molecule type" value="Genomic_DNA"/>
</dbReference>
<dbReference type="SFLD" id="SFLDG01140">
    <property type="entry name" value="C2.B:_Phosphomannomutase_and_P"/>
    <property type="match status" value="1"/>
</dbReference>
<dbReference type="SUPFAM" id="SSF56784">
    <property type="entry name" value="HAD-like"/>
    <property type="match status" value="1"/>
</dbReference>
<evidence type="ECO:0000313" key="1">
    <source>
        <dbReference type="EMBL" id="AXE39825.1"/>
    </source>
</evidence>
<dbReference type="Pfam" id="PF08282">
    <property type="entry name" value="Hydrolase_3"/>
    <property type="match status" value="1"/>
</dbReference>
<protein>
    <submittedName>
        <fullName evidence="1">Sugar phosphatase YidA</fullName>
        <ecNumber evidence="1">3.1.3.23</ecNumber>
    </submittedName>
</protein>
<keyword evidence="1" id="KW-0378">Hydrolase</keyword>
<dbReference type="KEGG" id="acij:JS278_02689"/>
<gene>
    <name evidence="1" type="primary">yidA_1</name>
    <name evidence="1" type="ORF">JS278_02689</name>
</gene>
<dbReference type="Gene3D" id="3.40.50.1000">
    <property type="entry name" value="HAD superfamily/HAD-like"/>
    <property type="match status" value="1"/>
</dbReference>
<dbReference type="InterPro" id="IPR036412">
    <property type="entry name" value="HAD-like_sf"/>
</dbReference>
<dbReference type="OrthoDB" id="3180855at2"/>
<dbReference type="AlphaFoldDB" id="A0A344UX27"/>
<dbReference type="Proteomes" id="UP000251995">
    <property type="component" value="Chromosome"/>
</dbReference>
<dbReference type="GO" id="GO:0005829">
    <property type="term" value="C:cytosol"/>
    <property type="evidence" value="ECO:0007669"/>
    <property type="project" value="TreeGrafter"/>
</dbReference>
<sequence>MFIATDLDGTLLTPSGTISARSAAAIAAAEEAGVPVVPVTARQLYGLDELRDRLGRWALCSNGAVCWDLHAETVLFHLETSAEVASAFARELLDVEPRTRFASIQRDGAYFASQAGYADLCVFTDHHRDPADMPRLGLDEVVGAPTLKLVARHPGLSVHELAAVARRLPSAGRVHITSSGAGMLEISAAGVTKSAGLQILADRLGMTSADAVAFGDGDNDVEMLRWAGRSWAVANAVPAAREAAGSIARPNTEDGVAQVIEQLLAERDETVA</sequence>
<dbReference type="GO" id="GO:0000287">
    <property type="term" value="F:magnesium ion binding"/>
    <property type="evidence" value="ECO:0007669"/>
    <property type="project" value="TreeGrafter"/>
</dbReference>
<dbReference type="SFLD" id="SFLDS00003">
    <property type="entry name" value="Haloacid_Dehalogenase"/>
    <property type="match status" value="1"/>
</dbReference>
<organism evidence="1 2">
    <name type="scientific">Acidipropionibacterium virtanenii</name>
    <dbReference type="NCBI Taxonomy" id="2057246"/>
    <lineage>
        <taxon>Bacteria</taxon>
        <taxon>Bacillati</taxon>
        <taxon>Actinomycetota</taxon>
        <taxon>Actinomycetes</taxon>
        <taxon>Propionibacteriales</taxon>
        <taxon>Propionibacteriaceae</taxon>
        <taxon>Acidipropionibacterium</taxon>
    </lineage>
</organism>
<proteinExistence type="predicted"/>
<accession>A0A344UX27</accession>
<dbReference type="InterPro" id="IPR023214">
    <property type="entry name" value="HAD_sf"/>
</dbReference>
<name>A0A344UX27_9ACTN</name>
<dbReference type="EC" id="3.1.3.23" evidence="1"/>
<dbReference type="Gene3D" id="3.30.1240.10">
    <property type="match status" value="1"/>
</dbReference>